<name>X6LMN5_RETFI</name>
<keyword evidence="4" id="KW-1185">Reference proteome</keyword>
<dbReference type="Pfam" id="PF00183">
    <property type="entry name" value="HSP90"/>
    <property type="match status" value="1"/>
</dbReference>
<dbReference type="SUPFAM" id="SSF110942">
    <property type="entry name" value="HSP90 C-terminal domain"/>
    <property type="match status" value="1"/>
</dbReference>
<evidence type="ECO:0000313" key="3">
    <source>
        <dbReference type="EMBL" id="ETO02377.1"/>
    </source>
</evidence>
<comment type="similarity">
    <text evidence="1">Belongs to the heat shock protein 90 family.</text>
</comment>
<dbReference type="PANTHER" id="PTHR11528">
    <property type="entry name" value="HEAT SHOCK PROTEIN 90 FAMILY MEMBER"/>
    <property type="match status" value="1"/>
</dbReference>
<proteinExistence type="inferred from homology"/>
<dbReference type="GO" id="GO:0016887">
    <property type="term" value="F:ATP hydrolysis activity"/>
    <property type="evidence" value="ECO:0007669"/>
    <property type="project" value="InterPro"/>
</dbReference>
<dbReference type="Proteomes" id="UP000023152">
    <property type="component" value="Unassembled WGS sequence"/>
</dbReference>
<reference evidence="3 4" key="1">
    <citation type="journal article" date="2013" name="Curr. Biol.">
        <title>The Genome of the Foraminiferan Reticulomyxa filosa.</title>
        <authorList>
            <person name="Glockner G."/>
            <person name="Hulsmann N."/>
            <person name="Schleicher M."/>
            <person name="Noegel A.A."/>
            <person name="Eichinger L."/>
            <person name="Gallinger C."/>
            <person name="Pawlowski J."/>
            <person name="Sierra R."/>
            <person name="Euteneuer U."/>
            <person name="Pillet L."/>
            <person name="Moustafa A."/>
            <person name="Platzer M."/>
            <person name="Groth M."/>
            <person name="Szafranski K."/>
            <person name="Schliwa M."/>
        </authorList>
    </citation>
    <scope>NUCLEOTIDE SEQUENCE [LARGE SCALE GENOMIC DNA]</scope>
</reference>
<protein>
    <submittedName>
        <fullName evidence="3">Heat shock protein 90</fullName>
    </submittedName>
</protein>
<keyword evidence="3" id="KW-0346">Stress response</keyword>
<dbReference type="GO" id="GO:0140662">
    <property type="term" value="F:ATP-dependent protein folding chaperone"/>
    <property type="evidence" value="ECO:0007669"/>
    <property type="project" value="InterPro"/>
</dbReference>
<evidence type="ECO:0000256" key="1">
    <source>
        <dbReference type="ARBA" id="ARBA00008239"/>
    </source>
</evidence>
<dbReference type="InterPro" id="IPR037196">
    <property type="entry name" value="HSP90_C"/>
</dbReference>
<dbReference type="EMBL" id="ASPP01035934">
    <property type="protein sequence ID" value="ETO02377.1"/>
    <property type="molecule type" value="Genomic_DNA"/>
</dbReference>
<dbReference type="AlphaFoldDB" id="X6LMN5"/>
<dbReference type="OrthoDB" id="1744115at2759"/>
<keyword evidence="2" id="KW-0143">Chaperone</keyword>
<dbReference type="Gene3D" id="1.20.120.790">
    <property type="entry name" value="Heat shock protein 90, C-terminal domain"/>
    <property type="match status" value="1"/>
</dbReference>
<dbReference type="GO" id="GO:0051082">
    <property type="term" value="F:unfolded protein binding"/>
    <property type="evidence" value="ECO:0007669"/>
    <property type="project" value="InterPro"/>
</dbReference>
<accession>X6LMN5</accession>
<evidence type="ECO:0000256" key="2">
    <source>
        <dbReference type="ARBA" id="ARBA00023186"/>
    </source>
</evidence>
<sequence length="198" mass="23469">MKEILGHKVEKVIVVYRMVYLPCSLATRKYGWSANIERIIKAQDLIDNSMTQYVQSKKTIEEKFAADQFDKTIKDMVWLLFETALLTSGFSLDEPVKFACCIHKLIKLFLTMMSLKKKIPQKRHQKNKQQTNQTLQHKTLTWKKTCHLKFNFVVSGGKKLSGFFFPKLCFLNFKFILNFIFLKYNFQHIQHYHQVANY</sequence>
<organism evidence="3 4">
    <name type="scientific">Reticulomyxa filosa</name>
    <dbReference type="NCBI Taxonomy" id="46433"/>
    <lineage>
        <taxon>Eukaryota</taxon>
        <taxon>Sar</taxon>
        <taxon>Rhizaria</taxon>
        <taxon>Retaria</taxon>
        <taxon>Foraminifera</taxon>
        <taxon>Monothalamids</taxon>
        <taxon>Reticulomyxidae</taxon>
        <taxon>Reticulomyxa</taxon>
    </lineage>
</organism>
<gene>
    <name evidence="3" type="ORF">RFI_35060</name>
</gene>
<evidence type="ECO:0000313" key="4">
    <source>
        <dbReference type="Proteomes" id="UP000023152"/>
    </source>
</evidence>
<dbReference type="InterPro" id="IPR001404">
    <property type="entry name" value="Hsp90_fam"/>
</dbReference>
<comment type="caution">
    <text evidence="3">The sequence shown here is derived from an EMBL/GenBank/DDBJ whole genome shotgun (WGS) entry which is preliminary data.</text>
</comment>
<feature type="non-terminal residue" evidence="3">
    <location>
        <position position="198"/>
    </location>
</feature>
<dbReference type="GO" id="GO:0005524">
    <property type="term" value="F:ATP binding"/>
    <property type="evidence" value="ECO:0007669"/>
    <property type="project" value="InterPro"/>
</dbReference>